<sequence>MNLVDVNTYALSKPLLCQSSASRGFDTKASGGVGLGAKKLPRVAIRPSENDNKHLAERSKNKTVTVLAHDLHDPTDAIQATGVKGVDKAVQDSSPCGPWTDPAAMSVPTPGKESFSSDERKTVPSRFMLLDDRMFNRPCVSYRIANASSPIFSLVHGISLTTHTIACEDHAVERLGMSSEFECREELKHFGVGVRIYVRVRAHVAQIRLPVKTFGVSVLAYDRTADLTTTEQTEVGEGRWCPSTTAEQKLEEEWQEMCAQAVVKQQAPLIKKDLLAPLWAHDCFPGVYPDHLRPKRFRQRETFTPEM</sequence>
<gene>
    <name evidence="2" type="ORF">M427DRAFT_44507</name>
</gene>
<evidence type="ECO:0000256" key="1">
    <source>
        <dbReference type="SAM" id="MobiDB-lite"/>
    </source>
</evidence>
<evidence type="ECO:0000313" key="3">
    <source>
        <dbReference type="Proteomes" id="UP000070544"/>
    </source>
</evidence>
<dbReference type="EMBL" id="KQ965762">
    <property type="protein sequence ID" value="KXS15454.1"/>
    <property type="molecule type" value="Genomic_DNA"/>
</dbReference>
<organism evidence="2 3">
    <name type="scientific">Gonapodya prolifera (strain JEL478)</name>
    <name type="common">Monoblepharis prolifera</name>
    <dbReference type="NCBI Taxonomy" id="1344416"/>
    <lineage>
        <taxon>Eukaryota</taxon>
        <taxon>Fungi</taxon>
        <taxon>Fungi incertae sedis</taxon>
        <taxon>Chytridiomycota</taxon>
        <taxon>Chytridiomycota incertae sedis</taxon>
        <taxon>Monoblepharidomycetes</taxon>
        <taxon>Monoblepharidales</taxon>
        <taxon>Gonapodyaceae</taxon>
        <taxon>Gonapodya</taxon>
    </lineage>
</organism>
<dbReference type="AlphaFoldDB" id="A0A139AFW2"/>
<dbReference type="Proteomes" id="UP000070544">
    <property type="component" value="Unassembled WGS sequence"/>
</dbReference>
<name>A0A139AFW2_GONPJ</name>
<keyword evidence="3" id="KW-1185">Reference proteome</keyword>
<protein>
    <submittedName>
        <fullName evidence="2">Uncharacterized protein</fullName>
    </submittedName>
</protein>
<accession>A0A139AFW2</accession>
<feature type="region of interest" description="Disordered" evidence="1">
    <location>
        <begin position="89"/>
        <end position="118"/>
    </location>
</feature>
<reference evidence="2 3" key="1">
    <citation type="journal article" date="2015" name="Genome Biol. Evol.">
        <title>Phylogenomic analyses indicate that early fungi evolved digesting cell walls of algal ancestors of land plants.</title>
        <authorList>
            <person name="Chang Y."/>
            <person name="Wang S."/>
            <person name="Sekimoto S."/>
            <person name="Aerts A.L."/>
            <person name="Choi C."/>
            <person name="Clum A."/>
            <person name="LaButti K.M."/>
            <person name="Lindquist E.A."/>
            <person name="Yee Ngan C."/>
            <person name="Ohm R.A."/>
            <person name="Salamov A.A."/>
            <person name="Grigoriev I.V."/>
            <person name="Spatafora J.W."/>
            <person name="Berbee M.L."/>
        </authorList>
    </citation>
    <scope>NUCLEOTIDE SEQUENCE [LARGE SCALE GENOMIC DNA]</scope>
    <source>
        <strain evidence="2 3">JEL478</strain>
    </source>
</reference>
<proteinExistence type="predicted"/>
<evidence type="ECO:0000313" key="2">
    <source>
        <dbReference type="EMBL" id="KXS15454.1"/>
    </source>
</evidence>